<evidence type="ECO:0000313" key="3">
    <source>
        <dbReference type="Proteomes" id="UP000824007"/>
    </source>
</evidence>
<dbReference type="InterPro" id="IPR001845">
    <property type="entry name" value="HTH_ArsR_DNA-bd_dom"/>
</dbReference>
<feature type="domain" description="HTH arsR-type" evidence="1">
    <location>
        <begin position="2"/>
        <end position="97"/>
    </location>
</feature>
<name>A0A9D2C7J5_9FIRM</name>
<protein>
    <submittedName>
        <fullName evidence="2">Winged helix-turn-helix transcriptional regulator</fullName>
    </submittedName>
</protein>
<dbReference type="Proteomes" id="UP000824007">
    <property type="component" value="Unassembled WGS sequence"/>
</dbReference>
<reference evidence="2" key="1">
    <citation type="journal article" date="2021" name="PeerJ">
        <title>Extensive microbial diversity within the chicken gut microbiome revealed by metagenomics and culture.</title>
        <authorList>
            <person name="Gilroy R."/>
            <person name="Ravi A."/>
            <person name="Getino M."/>
            <person name="Pursley I."/>
            <person name="Horton D.L."/>
            <person name="Alikhan N.F."/>
            <person name="Baker D."/>
            <person name="Gharbi K."/>
            <person name="Hall N."/>
            <person name="Watson M."/>
            <person name="Adriaenssens E.M."/>
            <person name="Foster-Nyarko E."/>
            <person name="Jarju S."/>
            <person name="Secka A."/>
            <person name="Antonio M."/>
            <person name="Oren A."/>
            <person name="Chaudhuri R.R."/>
            <person name="La Ragione R."/>
            <person name="Hildebrand F."/>
            <person name="Pallen M.J."/>
        </authorList>
    </citation>
    <scope>NUCLEOTIDE SEQUENCE</scope>
    <source>
        <strain evidence="2">ChiSxjej3B15-24422</strain>
    </source>
</reference>
<gene>
    <name evidence="2" type="ORF">H9831_10510</name>
</gene>
<evidence type="ECO:0000313" key="2">
    <source>
        <dbReference type="EMBL" id="HIY61090.1"/>
    </source>
</evidence>
<comment type="caution">
    <text evidence="2">The sequence shown here is derived from an EMBL/GenBank/DDBJ whole genome shotgun (WGS) entry which is preliminary data.</text>
</comment>
<dbReference type="AlphaFoldDB" id="A0A9D2C7J5"/>
<dbReference type="Gene3D" id="1.10.10.10">
    <property type="entry name" value="Winged helix-like DNA-binding domain superfamily/Winged helix DNA-binding domain"/>
    <property type="match status" value="1"/>
</dbReference>
<dbReference type="PROSITE" id="PS50987">
    <property type="entry name" value="HTH_ARSR_2"/>
    <property type="match status" value="1"/>
</dbReference>
<dbReference type="InterPro" id="IPR011991">
    <property type="entry name" value="ArsR-like_HTH"/>
</dbReference>
<dbReference type="CDD" id="cd00090">
    <property type="entry name" value="HTH_ARSR"/>
    <property type="match status" value="1"/>
</dbReference>
<dbReference type="SMART" id="SM00418">
    <property type="entry name" value="HTH_ARSR"/>
    <property type="match status" value="1"/>
</dbReference>
<dbReference type="GO" id="GO:0003700">
    <property type="term" value="F:DNA-binding transcription factor activity"/>
    <property type="evidence" value="ECO:0007669"/>
    <property type="project" value="InterPro"/>
</dbReference>
<dbReference type="SUPFAM" id="SSF46785">
    <property type="entry name" value="Winged helix' DNA-binding domain"/>
    <property type="match status" value="1"/>
</dbReference>
<sequence length="316" mass="35050">MIHIKSPEEGAALFKALGSDIRIAIIRTLLEEPDMSMNELAARLEITAGALTGHVKKLEECGILKVSAEGSGHGNVKRCSVLPDRVLIDLRPRSARKNAYQVSLKVGQFSECEVWPTCGMASKDGLIGEIDDVRYFSHPARFSADILWFGRGYVEYTVPCFIPAGSRIESLTISAELSSEAPGVNEVWPSDISFYVNGVPLGKWTSPGDFGNQRGLLNPDWWHDRLNQYGLLKMLTVSHEGTFIDGRRLSDVRVEDLCLDEKKGLRLRFAVEGDSDHVGGMTLFGRAFGNYERDIEVRMDYQGPAQSAAEKREPTE</sequence>
<dbReference type="InterPro" id="IPR036388">
    <property type="entry name" value="WH-like_DNA-bd_sf"/>
</dbReference>
<accession>A0A9D2C7J5</accession>
<dbReference type="EMBL" id="DXDD01000130">
    <property type="protein sequence ID" value="HIY61090.1"/>
    <property type="molecule type" value="Genomic_DNA"/>
</dbReference>
<proteinExistence type="predicted"/>
<organism evidence="2 3">
    <name type="scientific">Candidatus Eisenbergiella pullistercoris</name>
    <dbReference type="NCBI Taxonomy" id="2838555"/>
    <lineage>
        <taxon>Bacteria</taxon>
        <taxon>Bacillati</taxon>
        <taxon>Bacillota</taxon>
        <taxon>Clostridia</taxon>
        <taxon>Lachnospirales</taxon>
        <taxon>Lachnospiraceae</taxon>
        <taxon>Eisenbergiella</taxon>
    </lineage>
</organism>
<dbReference type="Pfam" id="PF13412">
    <property type="entry name" value="HTH_24"/>
    <property type="match status" value="1"/>
</dbReference>
<evidence type="ECO:0000259" key="1">
    <source>
        <dbReference type="PROSITE" id="PS50987"/>
    </source>
</evidence>
<reference evidence="2" key="2">
    <citation type="submission" date="2021-04" db="EMBL/GenBank/DDBJ databases">
        <authorList>
            <person name="Gilroy R."/>
        </authorList>
    </citation>
    <scope>NUCLEOTIDE SEQUENCE</scope>
    <source>
        <strain evidence="2">ChiSxjej3B15-24422</strain>
    </source>
</reference>
<dbReference type="InterPro" id="IPR036390">
    <property type="entry name" value="WH_DNA-bd_sf"/>
</dbReference>